<dbReference type="Pfam" id="PF00294">
    <property type="entry name" value="PfkB"/>
    <property type="match status" value="1"/>
</dbReference>
<organism evidence="8 9">
    <name type="scientific">Ruegeria profundi</name>
    <dbReference type="NCBI Taxonomy" id="1685378"/>
    <lineage>
        <taxon>Bacteria</taxon>
        <taxon>Pseudomonadati</taxon>
        <taxon>Pseudomonadota</taxon>
        <taxon>Alphaproteobacteria</taxon>
        <taxon>Rhodobacterales</taxon>
        <taxon>Roseobacteraceae</taxon>
        <taxon>Ruegeria</taxon>
    </lineage>
</organism>
<dbReference type="STRING" id="1685378.AVO44_18450"/>
<evidence type="ECO:0000256" key="6">
    <source>
        <dbReference type="PIRNR" id="PIRNR000535"/>
    </source>
</evidence>
<evidence type="ECO:0000256" key="2">
    <source>
        <dbReference type="ARBA" id="ARBA00022679"/>
    </source>
</evidence>
<keyword evidence="9" id="KW-1185">Reference proteome</keyword>
<dbReference type="EMBL" id="LQBP01000012">
    <property type="protein sequence ID" value="KUJ77187.1"/>
    <property type="molecule type" value="Genomic_DNA"/>
</dbReference>
<accession>A0A0X3TN39</accession>
<comment type="caution">
    <text evidence="8">The sequence shown here is derived from an EMBL/GenBank/DDBJ whole genome shotgun (WGS) entry which is preliminary data.</text>
</comment>
<dbReference type="InterPro" id="IPR017583">
    <property type="entry name" value="Tagatose/fructose_Pkinase"/>
</dbReference>
<dbReference type="GO" id="GO:0003872">
    <property type="term" value="F:6-phosphofructokinase activity"/>
    <property type="evidence" value="ECO:0007669"/>
    <property type="project" value="TreeGrafter"/>
</dbReference>
<comment type="similarity">
    <text evidence="1 6">Belongs to the carbohydrate kinase PfkB family.</text>
</comment>
<dbReference type="InterPro" id="IPR029056">
    <property type="entry name" value="Ribokinase-like"/>
</dbReference>
<evidence type="ECO:0000313" key="8">
    <source>
        <dbReference type="EMBL" id="KUJ77187.1"/>
    </source>
</evidence>
<name>A0A0X3TN39_9RHOB</name>
<dbReference type="InterPro" id="IPR011611">
    <property type="entry name" value="PfkB_dom"/>
</dbReference>
<dbReference type="PANTHER" id="PTHR46566">
    <property type="entry name" value="1-PHOSPHOFRUCTOKINASE-RELATED"/>
    <property type="match status" value="1"/>
</dbReference>
<proteinExistence type="inferred from homology"/>
<evidence type="ECO:0000256" key="3">
    <source>
        <dbReference type="ARBA" id="ARBA00022741"/>
    </source>
</evidence>
<reference evidence="9" key="1">
    <citation type="submission" date="2015-12" db="EMBL/GenBank/DDBJ databases">
        <authorList>
            <person name="Zhang G."/>
            <person name="Stingl U."/>
        </authorList>
    </citation>
    <scope>NUCLEOTIDE SEQUENCE [LARGE SCALE GENOMIC DNA]</scope>
    <source>
        <strain evidence="9">ZGT108</strain>
    </source>
</reference>
<keyword evidence="4" id="KW-0418">Kinase</keyword>
<evidence type="ECO:0000256" key="4">
    <source>
        <dbReference type="ARBA" id="ARBA00022777"/>
    </source>
</evidence>
<evidence type="ECO:0000259" key="7">
    <source>
        <dbReference type="Pfam" id="PF00294"/>
    </source>
</evidence>
<evidence type="ECO:0000256" key="1">
    <source>
        <dbReference type="ARBA" id="ARBA00010688"/>
    </source>
</evidence>
<sequence>MLGGRAKALVATGGASGQKLCAMLEAESVPVHAVDVGGETRLSFAVTDESSGDQYRFSLPGDTLTKEIGELLIEGIVSQAPRNGLVVLSGGVAPGLSDRFPEKIRTALEGITDRLVVDTSKGALHRLISEPVAPLHVLRFDHGEAERAAGRPLAELQESISFLTSMISRGVAETIVMGLGAEGSLLVTSAARYLCRTPKVPVVSKIGAGDAFIGGFTLSLQRGEGLQDALRWGVSASSATMATEGTGLCREKDVLALLQMCEFEVL</sequence>
<keyword evidence="5" id="KW-0067">ATP-binding</keyword>
<keyword evidence="3" id="KW-0547">Nucleotide-binding</keyword>
<protein>
    <recommendedName>
        <fullName evidence="6">Phosphofructokinase</fullName>
    </recommendedName>
</protein>
<feature type="domain" description="Carbohydrate kinase PfkB" evidence="7">
    <location>
        <begin position="2"/>
        <end position="251"/>
    </location>
</feature>
<evidence type="ECO:0000313" key="9">
    <source>
        <dbReference type="Proteomes" id="UP000053690"/>
    </source>
</evidence>
<gene>
    <name evidence="8" type="ORF">AVO44_18450</name>
</gene>
<keyword evidence="2 6" id="KW-0808">Transferase</keyword>
<dbReference type="Proteomes" id="UP000053690">
    <property type="component" value="Unassembled WGS sequence"/>
</dbReference>
<dbReference type="Gene3D" id="3.40.1190.20">
    <property type="match status" value="1"/>
</dbReference>
<dbReference type="PANTHER" id="PTHR46566:SF2">
    <property type="entry name" value="ATP-DEPENDENT 6-PHOSPHOFRUCTOKINASE ISOZYME 2"/>
    <property type="match status" value="1"/>
</dbReference>
<dbReference type="GO" id="GO:0005524">
    <property type="term" value="F:ATP binding"/>
    <property type="evidence" value="ECO:0007669"/>
    <property type="project" value="UniProtKB-KW"/>
</dbReference>
<dbReference type="AlphaFoldDB" id="A0A0X3TN39"/>
<dbReference type="PIRSF" id="PIRSF000535">
    <property type="entry name" value="1PFK/6PFK/LacC"/>
    <property type="match status" value="1"/>
</dbReference>
<dbReference type="GO" id="GO:0005829">
    <property type="term" value="C:cytosol"/>
    <property type="evidence" value="ECO:0007669"/>
    <property type="project" value="TreeGrafter"/>
</dbReference>
<dbReference type="SUPFAM" id="SSF53613">
    <property type="entry name" value="Ribokinase-like"/>
    <property type="match status" value="1"/>
</dbReference>
<evidence type="ECO:0000256" key="5">
    <source>
        <dbReference type="ARBA" id="ARBA00022840"/>
    </source>
</evidence>